<evidence type="ECO:0000313" key="2">
    <source>
        <dbReference type="EMBL" id="SKA75523.1"/>
    </source>
</evidence>
<organism evidence="2 3">
    <name type="scientific">Prosthecobacter debontii</name>
    <dbReference type="NCBI Taxonomy" id="48467"/>
    <lineage>
        <taxon>Bacteria</taxon>
        <taxon>Pseudomonadati</taxon>
        <taxon>Verrucomicrobiota</taxon>
        <taxon>Verrucomicrobiia</taxon>
        <taxon>Verrucomicrobiales</taxon>
        <taxon>Verrucomicrobiaceae</taxon>
        <taxon>Prosthecobacter</taxon>
    </lineage>
</organism>
<dbReference type="AlphaFoldDB" id="A0A1T4WE03"/>
<accession>A0A1T4WE03</accession>
<evidence type="ECO:0000313" key="3">
    <source>
        <dbReference type="Proteomes" id="UP000190774"/>
    </source>
</evidence>
<evidence type="ECO:0000259" key="1">
    <source>
        <dbReference type="Pfam" id="PF09348"/>
    </source>
</evidence>
<name>A0A1T4WE03_9BACT</name>
<dbReference type="InterPro" id="IPR018960">
    <property type="entry name" value="DUF1990"/>
</dbReference>
<dbReference type="PANTHER" id="PTHR34202:SF1">
    <property type="entry name" value="UPF0548 PROTEIN"/>
    <property type="match status" value="1"/>
</dbReference>
<reference evidence="3" key="1">
    <citation type="submission" date="2017-02" db="EMBL/GenBank/DDBJ databases">
        <authorList>
            <person name="Varghese N."/>
            <person name="Submissions S."/>
        </authorList>
    </citation>
    <scope>NUCLEOTIDE SEQUENCE [LARGE SCALE GENOMIC DNA]</scope>
    <source>
        <strain evidence="3">ATCC 700200</strain>
    </source>
</reference>
<dbReference type="RefSeq" id="WP_078811284.1">
    <property type="nucleotide sequence ID" value="NZ_FUYE01000001.1"/>
</dbReference>
<dbReference type="Pfam" id="PF09348">
    <property type="entry name" value="DUF1990"/>
    <property type="match status" value="1"/>
</dbReference>
<proteinExistence type="predicted"/>
<dbReference type="PIRSF" id="PIRSF010260">
    <property type="entry name" value="UCP010260"/>
    <property type="match status" value="1"/>
</dbReference>
<gene>
    <name evidence="2" type="ORF">SAMN02745166_00038</name>
</gene>
<dbReference type="STRING" id="48467.SAMN02745166_00038"/>
<keyword evidence="3" id="KW-1185">Reference proteome</keyword>
<feature type="domain" description="DUF1990" evidence="1">
    <location>
        <begin position="34"/>
        <end position="177"/>
    </location>
</feature>
<dbReference type="EMBL" id="FUYE01000001">
    <property type="protein sequence ID" value="SKA75523.1"/>
    <property type="molecule type" value="Genomic_DNA"/>
</dbReference>
<protein>
    <submittedName>
        <fullName evidence="2">Uncharacterized protein, UPF0548 family</fullName>
    </submittedName>
</protein>
<dbReference type="PANTHER" id="PTHR34202">
    <property type="entry name" value="UPF0548 PROTEIN"/>
    <property type="match status" value="1"/>
</dbReference>
<dbReference type="Proteomes" id="UP000190774">
    <property type="component" value="Unassembled WGS sequence"/>
</dbReference>
<sequence length="185" mass="21506">MVRLQTPRDDLMQTLLSAWAGEPLSYTHQGGVEKPPKKGFIEDIHRIKLGQGEAVYRQACTNLDRWMMFPSWAKVHRTKAEQTPGAVVAMVIQIFGLWLINPCRILTRWDSPSLHGFSYGTLPEHAECGEERFMVEKLPDDSVWYEIRAFSRPRHWMAWLAFPLARWWQLRFVQDSQAAMKSFSA</sequence>
<dbReference type="InterPro" id="IPR014457">
    <property type="entry name" value="UCP010260"/>
</dbReference>
<dbReference type="OrthoDB" id="120660at2"/>